<dbReference type="Gene3D" id="1.20.1270.60">
    <property type="entry name" value="Arfaptin homology (AH) domain/BAR domain"/>
    <property type="match status" value="1"/>
</dbReference>
<dbReference type="EMBL" id="BPVZ01000071">
    <property type="protein sequence ID" value="GKV26070.1"/>
    <property type="molecule type" value="Genomic_DNA"/>
</dbReference>
<dbReference type="PANTHER" id="PTHR34119">
    <property type="entry name" value="HYDROXYPROLINE-RICH GLYCOPROTEIN-LIKE"/>
    <property type="match status" value="1"/>
</dbReference>
<gene>
    <name evidence="2" type="ORF">SLEP1_g35427</name>
</gene>
<dbReference type="InterPro" id="IPR037488">
    <property type="entry name" value="At2g33490-like"/>
</dbReference>
<name>A0AAV5KN65_9ROSI</name>
<evidence type="ECO:0000313" key="2">
    <source>
        <dbReference type="EMBL" id="GKV26070.1"/>
    </source>
</evidence>
<reference evidence="2 3" key="1">
    <citation type="journal article" date="2021" name="Commun. Biol.">
        <title>The genome of Shorea leprosula (Dipterocarpaceae) highlights the ecological relevance of drought in aseasonal tropical rainforests.</title>
        <authorList>
            <person name="Ng K.K.S."/>
            <person name="Kobayashi M.J."/>
            <person name="Fawcett J.A."/>
            <person name="Hatakeyama M."/>
            <person name="Paape T."/>
            <person name="Ng C.H."/>
            <person name="Ang C.C."/>
            <person name="Tnah L.H."/>
            <person name="Lee C.T."/>
            <person name="Nishiyama T."/>
            <person name="Sese J."/>
            <person name="O'Brien M.J."/>
            <person name="Copetti D."/>
            <person name="Mohd Noor M.I."/>
            <person name="Ong R.C."/>
            <person name="Putra M."/>
            <person name="Sireger I.Z."/>
            <person name="Indrioko S."/>
            <person name="Kosugi Y."/>
            <person name="Izuno A."/>
            <person name="Isagi Y."/>
            <person name="Lee S.L."/>
            <person name="Shimizu K.K."/>
        </authorList>
    </citation>
    <scope>NUCLEOTIDE SEQUENCE [LARGE SCALE GENOMIC DNA]</scope>
    <source>
        <strain evidence="2">214</strain>
    </source>
</reference>
<evidence type="ECO:0000256" key="1">
    <source>
        <dbReference type="SAM" id="Phobius"/>
    </source>
</evidence>
<protein>
    <submittedName>
        <fullName evidence="2">Uncharacterized protein</fullName>
    </submittedName>
</protein>
<keyword evidence="3" id="KW-1185">Reference proteome</keyword>
<feature type="transmembrane region" description="Helical" evidence="1">
    <location>
        <begin position="138"/>
        <end position="156"/>
    </location>
</feature>
<organism evidence="2 3">
    <name type="scientific">Rubroshorea leprosula</name>
    <dbReference type="NCBI Taxonomy" id="152421"/>
    <lineage>
        <taxon>Eukaryota</taxon>
        <taxon>Viridiplantae</taxon>
        <taxon>Streptophyta</taxon>
        <taxon>Embryophyta</taxon>
        <taxon>Tracheophyta</taxon>
        <taxon>Spermatophyta</taxon>
        <taxon>Magnoliopsida</taxon>
        <taxon>eudicotyledons</taxon>
        <taxon>Gunneridae</taxon>
        <taxon>Pentapetalae</taxon>
        <taxon>rosids</taxon>
        <taxon>malvids</taxon>
        <taxon>Malvales</taxon>
        <taxon>Dipterocarpaceae</taxon>
        <taxon>Rubroshorea</taxon>
    </lineage>
</organism>
<keyword evidence="1" id="KW-0472">Membrane</keyword>
<sequence>MKSSLGKLRRFALPHKNDARDKRDYLPSARLDELADATQNIQDMRNCYDSLLSAAALTANCAYEFSESLREMGSCLLEKTALLSDPETCKVLLMLGKVQFELHKLMDNYRHHIVLTITNPSESLLNELRTVEVCSCRLFCSVSFWLMLVLFSLLCISR</sequence>
<accession>A0AAV5KN65</accession>
<dbReference type="AlphaFoldDB" id="A0AAV5KN65"/>
<keyword evidence="1" id="KW-1133">Transmembrane helix</keyword>
<dbReference type="PANTHER" id="PTHR34119:SF19">
    <property type="entry name" value="HYDROXYPROLINE-RICH GLYCOPROTEIN FAMILY PROTEIN"/>
    <property type="match status" value="1"/>
</dbReference>
<keyword evidence="1" id="KW-0812">Transmembrane</keyword>
<comment type="caution">
    <text evidence="2">The sequence shown here is derived from an EMBL/GenBank/DDBJ whole genome shotgun (WGS) entry which is preliminary data.</text>
</comment>
<dbReference type="SUPFAM" id="SSF103657">
    <property type="entry name" value="BAR/IMD domain-like"/>
    <property type="match status" value="1"/>
</dbReference>
<proteinExistence type="predicted"/>
<dbReference type="InterPro" id="IPR027267">
    <property type="entry name" value="AH/BAR_dom_sf"/>
</dbReference>
<dbReference type="Proteomes" id="UP001054252">
    <property type="component" value="Unassembled WGS sequence"/>
</dbReference>
<evidence type="ECO:0000313" key="3">
    <source>
        <dbReference type="Proteomes" id="UP001054252"/>
    </source>
</evidence>